<name>A0A6G4UDX4_9ACTN</name>
<gene>
    <name evidence="3" type="ORF">G5C51_41585</name>
</gene>
<sequence>MTQTKHMIRMSAAGAISALALFTAACSAGGSGDSGDSGDAAADKKRTDAADQAKRFDCLRKKGVDIKEPKSKGDTMGIAAGGLSQKQLQEAMKACGMDMGGPGGGKELSQADKDKALAFAQCMRDAGLDYEDPEFEGGAMKAQRVPEGDQEKFKAAGDKCQKKIYES</sequence>
<feature type="signal peptide" evidence="2">
    <location>
        <begin position="1"/>
        <end position="28"/>
    </location>
</feature>
<feature type="chain" id="PRO_5039057979" description="Lipoprotein" evidence="2">
    <location>
        <begin position="29"/>
        <end position="167"/>
    </location>
</feature>
<dbReference type="EMBL" id="JAAKZV010000489">
    <property type="protein sequence ID" value="NGN70363.1"/>
    <property type="molecule type" value="Genomic_DNA"/>
</dbReference>
<dbReference type="RefSeq" id="WP_165246075.1">
    <property type="nucleotide sequence ID" value="NZ_JAAKZV010000489.1"/>
</dbReference>
<keyword evidence="2" id="KW-0732">Signal</keyword>
<accession>A0A6G4UDX4</accession>
<reference evidence="3 4" key="1">
    <citation type="submission" date="2020-02" db="EMBL/GenBank/DDBJ databases">
        <title>Whole-genome analyses of novel actinobacteria.</title>
        <authorList>
            <person name="Sahin N."/>
        </authorList>
    </citation>
    <scope>NUCLEOTIDE SEQUENCE [LARGE SCALE GENOMIC DNA]</scope>
    <source>
        <strain evidence="3 4">A7024</strain>
    </source>
</reference>
<dbReference type="AlphaFoldDB" id="A0A6G4UDX4"/>
<evidence type="ECO:0000256" key="1">
    <source>
        <dbReference type="SAM" id="MobiDB-lite"/>
    </source>
</evidence>
<keyword evidence="4" id="KW-1185">Reference proteome</keyword>
<comment type="caution">
    <text evidence="3">The sequence shown here is derived from an EMBL/GenBank/DDBJ whole genome shotgun (WGS) entry which is preliminary data.</text>
</comment>
<organism evidence="3 4">
    <name type="scientific">Streptomyces coryli</name>
    <dbReference type="NCBI Taxonomy" id="1128680"/>
    <lineage>
        <taxon>Bacteria</taxon>
        <taxon>Bacillati</taxon>
        <taxon>Actinomycetota</taxon>
        <taxon>Actinomycetes</taxon>
        <taxon>Kitasatosporales</taxon>
        <taxon>Streptomycetaceae</taxon>
        <taxon>Streptomyces</taxon>
    </lineage>
</organism>
<evidence type="ECO:0000313" key="4">
    <source>
        <dbReference type="Proteomes" id="UP000481583"/>
    </source>
</evidence>
<dbReference type="PROSITE" id="PS51257">
    <property type="entry name" value="PROKAR_LIPOPROTEIN"/>
    <property type="match status" value="1"/>
</dbReference>
<evidence type="ECO:0000256" key="2">
    <source>
        <dbReference type="SAM" id="SignalP"/>
    </source>
</evidence>
<evidence type="ECO:0008006" key="5">
    <source>
        <dbReference type="Google" id="ProtNLM"/>
    </source>
</evidence>
<feature type="region of interest" description="Disordered" evidence="1">
    <location>
        <begin position="28"/>
        <end position="52"/>
    </location>
</feature>
<protein>
    <recommendedName>
        <fullName evidence="5">Lipoprotein</fullName>
    </recommendedName>
</protein>
<evidence type="ECO:0000313" key="3">
    <source>
        <dbReference type="EMBL" id="NGN70363.1"/>
    </source>
</evidence>
<proteinExistence type="predicted"/>
<dbReference type="Proteomes" id="UP000481583">
    <property type="component" value="Unassembled WGS sequence"/>
</dbReference>
<feature type="compositionally biased region" description="Basic and acidic residues" evidence="1">
    <location>
        <begin position="41"/>
        <end position="52"/>
    </location>
</feature>